<name>A0A5B2VU32_9BACT</name>
<dbReference type="SUPFAM" id="SSF56954">
    <property type="entry name" value="Outer membrane efflux proteins (OEP)"/>
    <property type="match status" value="1"/>
</dbReference>
<reference evidence="2 3" key="1">
    <citation type="submission" date="2019-09" db="EMBL/GenBank/DDBJ databases">
        <title>Chitinophaga ginsengihumi sp. nov., isolated from soil of ginseng rhizosphere.</title>
        <authorList>
            <person name="Lee J."/>
        </authorList>
    </citation>
    <scope>NUCLEOTIDE SEQUENCE [LARGE SCALE GENOMIC DNA]</scope>
    <source>
        <strain evidence="2 3">BN140078</strain>
    </source>
</reference>
<evidence type="ECO:0000256" key="1">
    <source>
        <dbReference type="SAM" id="SignalP"/>
    </source>
</evidence>
<gene>
    <name evidence="2" type="ORF">F0L74_18330</name>
</gene>
<reference evidence="2 3" key="2">
    <citation type="submission" date="2019-09" db="EMBL/GenBank/DDBJ databases">
        <authorList>
            <person name="Jin C."/>
        </authorList>
    </citation>
    <scope>NUCLEOTIDE SEQUENCE [LARGE SCALE GENOMIC DNA]</scope>
    <source>
        <strain evidence="2 3">BN140078</strain>
    </source>
</reference>
<dbReference type="EMBL" id="VUOC01000003">
    <property type="protein sequence ID" value="KAA2241822.1"/>
    <property type="molecule type" value="Genomic_DNA"/>
</dbReference>
<dbReference type="Gene3D" id="1.20.1600.10">
    <property type="entry name" value="Outer membrane efflux proteins (OEP)"/>
    <property type="match status" value="1"/>
</dbReference>
<comment type="caution">
    <text evidence="2">The sequence shown here is derived from an EMBL/GenBank/DDBJ whole genome shotgun (WGS) entry which is preliminary data.</text>
</comment>
<keyword evidence="3" id="KW-1185">Reference proteome</keyword>
<proteinExistence type="predicted"/>
<feature type="signal peptide" evidence="1">
    <location>
        <begin position="1"/>
        <end position="22"/>
    </location>
</feature>
<evidence type="ECO:0000313" key="2">
    <source>
        <dbReference type="EMBL" id="KAA2241822.1"/>
    </source>
</evidence>
<dbReference type="Proteomes" id="UP000324611">
    <property type="component" value="Unassembled WGS sequence"/>
</dbReference>
<sequence>MNKRLFMLLTMGVTLFHHLTIAQGVSSSVMRALIDSALKNNADKKIAIKHMKAAEKLFQLSKTSYVPDVLAAAGANTLEDMDDAMNSATADLVVKSTAYTNAYTCLHSAKGHKNIPGCITCTVANEYAYLLLLDMELITAQHNMLAADSILAEMAQMDESQVSGDAVSRVISQRLVAGYMLPAIEKHICWQEDGLSILAGVETGNIPRDSNIELRDVRPENCDI</sequence>
<dbReference type="RefSeq" id="WP_149839328.1">
    <property type="nucleotide sequence ID" value="NZ_VUOC01000003.1"/>
</dbReference>
<accession>A0A5B2VU32</accession>
<organism evidence="2 3">
    <name type="scientific">Chitinophaga agrisoli</name>
    <dbReference type="NCBI Taxonomy" id="2607653"/>
    <lineage>
        <taxon>Bacteria</taxon>
        <taxon>Pseudomonadati</taxon>
        <taxon>Bacteroidota</taxon>
        <taxon>Chitinophagia</taxon>
        <taxon>Chitinophagales</taxon>
        <taxon>Chitinophagaceae</taxon>
        <taxon>Chitinophaga</taxon>
    </lineage>
</organism>
<evidence type="ECO:0000313" key="3">
    <source>
        <dbReference type="Proteomes" id="UP000324611"/>
    </source>
</evidence>
<dbReference type="Gene3D" id="2.20.200.10">
    <property type="entry name" value="Outer membrane efflux proteins (OEP)"/>
    <property type="match status" value="1"/>
</dbReference>
<protein>
    <recommendedName>
        <fullName evidence="4">DUF4142 domain-containing protein</fullName>
    </recommendedName>
</protein>
<keyword evidence="1" id="KW-0732">Signal</keyword>
<dbReference type="AlphaFoldDB" id="A0A5B2VU32"/>
<evidence type="ECO:0008006" key="4">
    <source>
        <dbReference type="Google" id="ProtNLM"/>
    </source>
</evidence>
<feature type="chain" id="PRO_5022750368" description="DUF4142 domain-containing protein" evidence="1">
    <location>
        <begin position="23"/>
        <end position="224"/>
    </location>
</feature>